<accession>A0A0A8YX36</accession>
<organism evidence="1">
    <name type="scientific">Arundo donax</name>
    <name type="common">Giant reed</name>
    <name type="synonym">Donax arundinaceus</name>
    <dbReference type="NCBI Taxonomy" id="35708"/>
    <lineage>
        <taxon>Eukaryota</taxon>
        <taxon>Viridiplantae</taxon>
        <taxon>Streptophyta</taxon>
        <taxon>Embryophyta</taxon>
        <taxon>Tracheophyta</taxon>
        <taxon>Spermatophyta</taxon>
        <taxon>Magnoliopsida</taxon>
        <taxon>Liliopsida</taxon>
        <taxon>Poales</taxon>
        <taxon>Poaceae</taxon>
        <taxon>PACMAD clade</taxon>
        <taxon>Arundinoideae</taxon>
        <taxon>Arundineae</taxon>
        <taxon>Arundo</taxon>
    </lineage>
</organism>
<reference evidence="1" key="2">
    <citation type="journal article" date="2015" name="Data Brief">
        <title>Shoot transcriptome of the giant reed, Arundo donax.</title>
        <authorList>
            <person name="Barrero R.A."/>
            <person name="Guerrero F.D."/>
            <person name="Moolhuijzen P."/>
            <person name="Goolsby J.A."/>
            <person name="Tidwell J."/>
            <person name="Bellgard S.E."/>
            <person name="Bellgard M.I."/>
        </authorList>
    </citation>
    <scope>NUCLEOTIDE SEQUENCE</scope>
    <source>
        <tissue evidence="1">Shoot tissue taken approximately 20 cm above the soil surface</tissue>
    </source>
</reference>
<protein>
    <submittedName>
        <fullName evidence="1">Uncharacterized protein</fullName>
    </submittedName>
</protein>
<name>A0A0A8YX36_ARUDO</name>
<sequence length="43" mass="4760">MQLGSFYQQQAPPQLLRTQIQCGGSNMCTTKPPKTRTTLSCSK</sequence>
<dbReference type="EMBL" id="GBRH01267897">
    <property type="protein sequence ID" value="JAD29998.1"/>
    <property type="molecule type" value="Transcribed_RNA"/>
</dbReference>
<reference evidence="1" key="1">
    <citation type="submission" date="2014-09" db="EMBL/GenBank/DDBJ databases">
        <authorList>
            <person name="Magalhaes I.L.F."/>
            <person name="Oliveira U."/>
            <person name="Santos F.R."/>
            <person name="Vidigal T.H.D.A."/>
            <person name="Brescovit A.D."/>
            <person name="Santos A.J."/>
        </authorList>
    </citation>
    <scope>NUCLEOTIDE SEQUENCE</scope>
    <source>
        <tissue evidence="1">Shoot tissue taken approximately 20 cm above the soil surface</tissue>
    </source>
</reference>
<proteinExistence type="predicted"/>
<evidence type="ECO:0000313" key="1">
    <source>
        <dbReference type="EMBL" id="JAD29998.1"/>
    </source>
</evidence>
<dbReference type="AlphaFoldDB" id="A0A0A8YX36"/>